<protein>
    <recommendedName>
        <fullName evidence="2">JmjC domain-containing protein</fullName>
    </recommendedName>
</protein>
<feature type="region of interest" description="Disordered" evidence="1">
    <location>
        <begin position="1"/>
        <end position="32"/>
    </location>
</feature>
<sequence length="476" mass="51089">MADVLDDLFGDDEAPTTTASQSNDDGAHPFRDVPQRLRDAASEALSSVHATVAELSKRPEWVRIANALAAASAAVVSSDADSASAAAEHAACAEAALWELLQERKQWPEPCTREAFIASQVILAWATVARCASEADVGAAAVAATRHLDRAFVMCGRPELVVMIGFIEAFVPQREAVSGGMLPARCDMGGVDVDTIASAGGIARMQPSEETATLGDVAATFEAAYFRKRTPVVLANGLITKGWAALEAWRDVGALATAHGHRIVPVEVGRHSHGGHDGADSSSSWRECFLTLGEFVDQFLRPSLQRFPEDLKASPRGSLPPAAAVGYVAQHGLFEQIPKLLRDIRPPAVIANRCNGGRGVLKMNTWLGTHGTVTPLHYDSYDNFLVQVAGAKYVRLYAVDQTPFLHADDAGAGGNLAQRNICPVDVEHPDLERFPKFAEAVHTDVVLLPGDALFIPQGVWHYVRSLAPSFSVNFWF</sequence>
<evidence type="ECO:0000259" key="2">
    <source>
        <dbReference type="PROSITE" id="PS51184"/>
    </source>
</evidence>
<dbReference type="SMART" id="SM00558">
    <property type="entry name" value="JmjC"/>
    <property type="match status" value="1"/>
</dbReference>
<feature type="compositionally biased region" description="Acidic residues" evidence="1">
    <location>
        <begin position="1"/>
        <end position="14"/>
    </location>
</feature>
<dbReference type="AlphaFoldDB" id="A0A7S1LWB8"/>
<dbReference type="PROSITE" id="PS51184">
    <property type="entry name" value="JMJC"/>
    <property type="match status" value="1"/>
</dbReference>
<feature type="compositionally biased region" description="Polar residues" evidence="1">
    <location>
        <begin position="15"/>
        <end position="24"/>
    </location>
</feature>
<organism evidence="3">
    <name type="scientific">Neobodo designis</name>
    <name type="common">Flagellated protozoan</name>
    <name type="synonym">Bodo designis</name>
    <dbReference type="NCBI Taxonomy" id="312471"/>
    <lineage>
        <taxon>Eukaryota</taxon>
        <taxon>Discoba</taxon>
        <taxon>Euglenozoa</taxon>
        <taxon>Kinetoplastea</taxon>
        <taxon>Metakinetoplastina</taxon>
        <taxon>Neobodonida</taxon>
        <taxon>Neobodo</taxon>
    </lineage>
</organism>
<accession>A0A7S1LWB8</accession>
<dbReference type="InterPro" id="IPR003347">
    <property type="entry name" value="JmjC_dom"/>
</dbReference>
<reference evidence="3" key="1">
    <citation type="submission" date="2021-01" db="EMBL/GenBank/DDBJ databases">
        <authorList>
            <person name="Corre E."/>
            <person name="Pelletier E."/>
            <person name="Niang G."/>
            <person name="Scheremetjew M."/>
            <person name="Finn R."/>
            <person name="Kale V."/>
            <person name="Holt S."/>
            <person name="Cochrane G."/>
            <person name="Meng A."/>
            <person name="Brown T."/>
            <person name="Cohen L."/>
        </authorList>
    </citation>
    <scope>NUCLEOTIDE SEQUENCE</scope>
    <source>
        <strain evidence="3">CCAP 1951/1</strain>
    </source>
</reference>
<dbReference type="PANTHER" id="PTHR12461">
    <property type="entry name" value="HYPOXIA-INDUCIBLE FACTOR 1 ALPHA INHIBITOR-RELATED"/>
    <property type="match status" value="1"/>
</dbReference>
<dbReference type="SUPFAM" id="SSF51197">
    <property type="entry name" value="Clavaminate synthase-like"/>
    <property type="match status" value="1"/>
</dbReference>
<dbReference type="EMBL" id="HBGF01021610">
    <property type="protein sequence ID" value="CAD9115111.1"/>
    <property type="molecule type" value="Transcribed_RNA"/>
</dbReference>
<evidence type="ECO:0000313" key="3">
    <source>
        <dbReference type="EMBL" id="CAD9115111.1"/>
    </source>
</evidence>
<dbReference type="Gene3D" id="2.60.120.650">
    <property type="entry name" value="Cupin"/>
    <property type="match status" value="1"/>
</dbReference>
<proteinExistence type="predicted"/>
<feature type="domain" description="JmjC" evidence="2">
    <location>
        <begin position="326"/>
        <end position="476"/>
    </location>
</feature>
<dbReference type="PANTHER" id="PTHR12461:SF105">
    <property type="entry name" value="HYPOXIA-INDUCIBLE FACTOR 1-ALPHA INHIBITOR"/>
    <property type="match status" value="1"/>
</dbReference>
<gene>
    <name evidence="3" type="ORF">NDES1114_LOCUS14259</name>
</gene>
<evidence type="ECO:0000256" key="1">
    <source>
        <dbReference type="SAM" id="MobiDB-lite"/>
    </source>
</evidence>
<dbReference type="InterPro" id="IPR041667">
    <property type="entry name" value="Cupin_8"/>
</dbReference>
<dbReference type="Pfam" id="PF13621">
    <property type="entry name" value="Cupin_8"/>
    <property type="match status" value="1"/>
</dbReference>
<name>A0A7S1LWB8_NEODS</name>